<protein>
    <submittedName>
        <fullName evidence="7">Multidrug transporter MatE</fullName>
    </submittedName>
    <submittedName>
        <fullName evidence="8">Polysaccharide biosynthesis protein</fullName>
    </submittedName>
</protein>
<gene>
    <name evidence="8" type="ORF">G4D61_07775</name>
    <name evidence="7" type="ORF">NG54_08040</name>
</gene>
<sequence length="442" mass="50059">MGIFFKSVCLLMGVAFLGECIEFLTNMVLAKELGEHGMGLYMSILPIIVLVIVIASMELPVSISKFIAEKDEKYHQSMLQHVIRLTVLFTIFFMAFCVVLLPFIPIFKHYHPFIRGLVIILIPIIAFSSIARGYFMGIQQMGKIATANFLRKIVQLLLLVFLYQWFHFSLEVSILVALCTIVGSDFIVLLYLLHMFVLQMKFISKKERAYVSGQSVRKNLLAVSLPTTSMRVFLSITNAIEPFLIKAAVVKSGMTETMANEHFGLMAGVAFTIGFFPAFIAHSLSTVLIPTVSEAYSKQDGLKLQKLLQKVMLVTFLYGVPAVICIYVFAEPLTNLFFHSMVAAIYLQLLWPYFLFHFFVIPMQAFLIGLGLIRDAFAHFIWSTIVTYLMMYFLGTNPEYQMAGIIIAMNTGALLLMLMHYLTICKKIEISLVLRNSVKHTF</sequence>
<evidence type="ECO:0000256" key="1">
    <source>
        <dbReference type="ARBA" id="ARBA00004651"/>
    </source>
</evidence>
<evidence type="ECO:0000313" key="9">
    <source>
        <dbReference type="Proteomes" id="UP000030588"/>
    </source>
</evidence>
<keyword evidence="3 6" id="KW-0812">Transmembrane</keyword>
<reference evidence="8" key="2">
    <citation type="submission" date="2020-02" db="EMBL/GenBank/DDBJ databases">
        <authorList>
            <person name="Feng H."/>
        </authorList>
    </citation>
    <scope>NUCLEOTIDE SEQUENCE [LARGE SCALE GENOMIC DNA]</scope>
    <source>
        <strain evidence="8">Gsoil 114</strain>
    </source>
</reference>
<evidence type="ECO:0000256" key="3">
    <source>
        <dbReference type="ARBA" id="ARBA00022692"/>
    </source>
</evidence>
<dbReference type="PANTHER" id="PTHR30250">
    <property type="entry name" value="PST FAMILY PREDICTED COLANIC ACID TRANSPORTER"/>
    <property type="match status" value="1"/>
</dbReference>
<keyword evidence="4 6" id="KW-1133">Transmembrane helix</keyword>
<dbReference type="InterPro" id="IPR002528">
    <property type="entry name" value="MATE_fam"/>
</dbReference>
<evidence type="ECO:0000256" key="6">
    <source>
        <dbReference type="SAM" id="Phobius"/>
    </source>
</evidence>
<feature type="transmembrane region" description="Helical" evidence="6">
    <location>
        <begin position="149"/>
        <end position="166"/>
    </location>
</feature>
<dbReference type="RefSeq" id="WP_025730236.1">
    <property type="nucleotide sequence ID" value="NZ_JAAIWK010000010.1"/>
</dbReference>
<dbReference type="InterPro" id="IPR050833">
    <property type="entry name" value="Poly_Biosynth_Transport"/>
</dbReference>
<dbReference type="EMBL" id="JRUN01000019">
    <property type="protein sequence ID" value="KHD85600.1"/>
    <property type="molecule type" value="Genomic_DNA"/>
</dbReference>
<dbReference type="Proteomes" id="UP000476934">
    <property type="component" value="Unassembled WGS sequence"/>
</dbReference>
<evidence type="ECO:0000256" key="5">
    <source>
        <dbReference type="ARBA" id="ARBA00023136"/>
    </source>
</evidence>
<dbReference type="Proteomes" id="UP000030588">
    <property type="component" value="Unassembled WGS sequence"/>
</dbReference>
<dbReference type="PIRSF" id="PIRSF038958">
    <property type="entry name" value="PG_synth_SpoVB"/>
    <property type="match status" value="1"/>
</dbReference>
<evidence type="ECO:0000256" key="4">
    <source>
        <dbReference type="ARBA" id="ARBA00022989"/>
    </source>
</evidence>
<feature type="transmembrane region" description="Helical" evidence="6">
    <location>
        <begin position="82"/>
        <end position="107"/>
    </location>
</feature>
<dbReference type="PANTHER" id="PTHR30250:SF24">
    <property type="entry name" value="STAGE V SPORULATION PROTEIN B"/>
    <property type="match status" value="1"/>
</dbReference>
<dbReference type="InterPro" id="IPR024923">
    <property type="entry name" value="PG_synth_SpoVB"/>
</dbReference>
<dbReference type="GO" id="GO:0015297">
    <property type="term" value="F:antiporter activity"/>
    <property type="evidence" value="ECO:0007669"/>
    <property type="project" value="InterPro"/>
</dbReference>
<dbReference type="AlphaFoldDB" id="A0A0A6VBG7"/>
<dbReference type="EMBL" id="JAAIWK010000010">
    <property type="protein sequence ID" value="NEY19865.1"/>
    <property type="molecule type" value="Genomic_DNA"/>
</dbReference>
<dbReference type="Pfam" id="PF01943">
    <property type="entry name" value="Polysacc_synt"/>
    <property type="match status" value="1"/>
</dbReference>
<evidence type="ECO:0000313" key="8">
    <source>
        <dbReference type="EMBL" id="NEY19865.1"/>
    </source>
</evidence>
<keyword evidence="2" id="KW-1003">Cell membrane</keyword>
<comment type="subcellular location">
    <subcellularLocation>
        <location evidence="1">Cell membrane</location>
        <topology evidence="1">Multi-pass membrane protein</topology>
    </subcellularLocation>
</comment>
<reference evidence="8 10" key="3">
    <citation type="submission" date="2020-03" db="EMBL/GenBank/DDBJ databases">
        <title>Bacillus aquiflavi sp. nov., isolated from yellow water of strong flavor Chinese baijiu in Yibin region of China.</title>
        <authorList>
            <person name="Xie J."/>
        </authorList>
    </citation>
    <scope>NUCLEOTIDE SEQUENCE [LARGE SCALE GENOMIC DNA]</scope>
    <source>
        <strain evidence="8 10">Gsoil 114</strain>
    </source>
</reference>
<evidence type="ECO:0000256" key="2">
    <source>
        <dbReference type="ARBA" id="ARBA00022475"/>
    </source>
</evidence>
<proteinExistence type="predicted"/>
<accession>A0A0A6VBG7</accession>
<keyword evidence="5 6" id="KW-0472">Membrane</keyword>
<dbReference type="InterPro" id="IPR002797">
    <property type="entry name" value="Polysacc_synth"/>
</dbReference>
<feature type="transmembrane region" description="Helical" evidence="6">
    <location>
        <begin position="40"/>
        <end position="61"/>
    </location>
</feature>
<feature type="transmembrane region" description="Helical" evidence="6">
    <location>
        <begin position="350"/>
        <end position="370"/>
    </location>
</feature>
<evidence type="ECO:0000313" key="10">
    <source>
        <dbReference type="Proteomes" id="UP000476934"/>
    </source>
</evidence>
<dbReference type="GO" id="GO:0042910">
    <property type="term" value="F:xenobiotic transmembrane transporter activity"/>
    <property type="evidence" value="ECO:0007669"/>
    <property type="project" value="InterPro"/>
</dbReference>
<feature type="transmembrane region" description="Helical" evidence="6">
    <location>
        <begin position="172"/>
        <end position="198"/>
    </location>
</feature>
<evidence type="ECO:0000313" key="7">
    <source>
        <dbReference type="EMBL" id="KHD85600.1"/>
    </source>
</evidence>
<dbReference type="CDD" id="cd13124">
    <property type="entry name" value="MATE_SpoVB_like"/>
    <property type="match status" value="1"/>
</dbReference>
<dbReference type="GO" id="GO:0005886">
    <property type="term" value="C:plasma membrane"/>
    <property type="evidence" value="ECO:0007669"/>
    <property type="project" value="UniProtKB-SubCell"/>
</dbReference>
<feature type="transmembrane region" description="Helical" evidence="6">
    <location>
        <begin position="113"/>
        <end position="137"/>
    </location>
</feature>
<keyword evidence="10" id="KW-1185">Reference proteome</keyword>
<feature type="transmembrane region" description="Helical" evidence="6">
    <location>
        <begin position="377"/>
        <end position="394"/>
    </location>
</feature>
<organism evidence="7 9">
    <name type="scientific">Heyndrickxia ginsengihumi</name>
    <dbReference type="NCBI Taxonomy" id="363870"/>
    <lineage>
        <taxon>Bacteria</taxon>
        <taxon>Bacillati</taxon>
        <taxon>Bacillota</taxon>
        <taxon>Bacilli</taxon>
        <taxon>Bacillales</taxon>
        <taxon>Bacillaceae</taxon>
        <taxon>Heyndrickxia</taxon>
    </lineage>
</organism>
<feature type="transmembrane region" description="Helical" evidence="6">
    <location>
        <begin position="311"/>
        <end position="330"/>
    </location>
</feature>
<reference evidence="7 9" key="1">
    <citation type="submission" date="2014-10" db="EMBL/GenBank/DDBJ databases">
        <title>Draft genome of phytase producing Bacillus ginsengihumi strain M2.11.</title>
        <authorList>
            <person name="Toymentseva A."/>
            <person name="Boulygina E.A."/>
            <person name="Kazakov S.V."/>
            <person name="Kayumov I."/>
            <person name="Suleimanova A.D."/>
            <person name="Mardanova A.M."/>
            <person name="Maria S.N."/>
            <person name="Sergey M.Y."/>
            <person name="Sharipova M.R."/>
        </authorList>
    </citation>
    <scope>NUCLEOTIDE SEQUENCE [LARGE SCALE GENOMIC DNA]</scope>
    <source>
        <strain evidence="7 9">M2.11</strain>
    </source>
</reference>
<dbReference type="STRING" id="363870.NG54_08040"/>
<feature type="transmembrane region" description="Helical" evidence="6">
    <location>
        <begin position="400"/>
        <end position="422"/>
    </location>
</feature>
<dbReference type="OrthoDB" id="9775950at2"/>
<feature type="transmembrane region" description="Helical" evidence="6">
    <location>
        <begin position="265"/>
        <end position="290"/>
    </location>
</feature>
<dbReference type="Pfam" id="PF01554">
    <property type="entry name" value="MatE"/>
    <property type="match status" value="1"/>
</dbReference>
<comment type="caution">
    <text evidence="7">The sequence shown here is derived from an EMBL/GenBank/DDBJ whole genome shotgun (WGS) entry which is preliminary data.</text>
</comment>
<name>A0A0A6VBG7_9BACI</name>